<dbReference type="Gene3D" id="2.160.20.10">
    <property type="entry name" value="Single-stranded right-handed beta-helix, Pectin lyase-like"/>
    <property type="match status" value="1"/>
</dbReference>
<dbReference type="InterPro" id="IPR012334">
    <property type="entry name" value="Pectin_lyas_fold"/>
</dbReference>
<organism evidence="1 2">
    <name type="scientific">Bythopirellula goksoeyrii</name>
    <dbReference type="NCBI Taxonomy" id="1400387"/>
    <lineage>
        <taxon>Bacteria</taxon>
        <taxon>Pseudomonadati</taxon>
        <taxon>Planctomycetota</taxon>
        <taxon>Planctomycetia</taxon>
        <taxon>Pirellulales</taxon>
        <taxon>Lacipirellulaceae</taxon>
        <taxon>Bythopirellula</taxon>
    </lineage>
</organism>
<sequence>MNFTNTFFNKLLIKFGIVLLWGVSIAKAEDILVDDVPALEAALETAQPGDNILLREGEWRDAKIVFRGQGTNAAPIILKAATPGKTVITGKSILRMHGEYLVVEGLLFQDPDPSVSDLINFRLDSDELCHNCRMTDCTVIGTKQVDGSQESRWMGLYGSDNRVDHCNFEGKSDKGTTFVVWLGNGSGGRHRIDHNYFGPREKLGKNGGETIRIGDSNSSMIDAKCVIEKNLFEKCNGENECISNKSCGNIYRDNTFLEVSGTLTLRHGNDCLVEHNVFLGNKARGTGGIRIIGENHVVRGNYLEKLTGDDSRAGLSIMTGIPNSPLNRYFQVKSALVEDNVLVDCEQSLLIGLSDDKNASLPPVETIFRGNCIHAPKYTAVEARCDLDGITWLDNHFTGKELGISPVDGIKTSDGEWTPLEAIPRAEVGTTW</sequence>
<dbReference type="Proteomes" id="UP000323917">
    <property type="component" value="Chromosome"/>
</dbReference>
<dbReference type="RefSeq" id="WP_148074810.1">
    <property type="nucleotide sequence ID" value="NZ_CP042913.1"/>
</dbReference>
<dbReference type="CDD" id="cd14251">
    <property type="entry name" value="PL-6"/>
    <property type="match status" value="1"/>
</dbReference>
<name>A0A5B9QQR7_9BACT</name>
<accession>A0A5B9QQR7</accession>
<proteinExistence type="predicted"/>
<keyword evidence="2" id="KW-1185">Reference proteome</keyword>
<dbReference type="InterPro" id="IPR011050">
    <property type="entry name" value="Pectin_lyase_fold/virulence"/>
</dbReference>
<dbReference type="SUPFAM" id="SSF51126">
    <property type="entry name" value="Pectin lyase-like"/>
    <property type="match status" value="1"/>
</dbReference>
<dbReference type="KEGG" id="bgok:Pr1d_37850"/>
<dbReference type="EMBL" id="CP042913">
    <property type="protein sequence ID" value="QEG36471.1"/>
    <property type="molecule type" value="Genomic_DNA"/>
</dbReference>
<dbReference type="InterPro" id="IPR039513">
    <property type="entry name" value="PL-6"/>
</dbReference>
<keyword evidence="1" id="KW-0456">Lyase</keyword>
<dbReference type="GO" id="GO:0033999">
    <property type="term" value="F:chondroitin B lyase activity"/>
    <property type="evidence" value="ECO:0007669"/>
    <property type="project" value="UniProtKB-EC"/>
</dbReference>
<dbReference type="OrthoDB" id="6475864at2"/>
<dbReference type="Pfam" id="PF14592">
    <property type="entry name" value="Chondroitinas_B"/>
    <property type="match status" value="1"/>
</dbReference>
<dbReference type="AlphaFoldDB" id="A0A5B9QQR7"/>
<evidence type="ECO:0000313" key="2">
    <source>
        <dbReference type="Proteomes" id="UP000323917"/>
    </source>
</evidence>
<protein>
    <submittedName>
        <fullName evidence="1">Chondroitinase-B</fullName>
        <ecNumber evidence="1">4.2.2.19</ecNumber>
    </submittedName>
</protein>
<dbReference type="EC" id="4.2.2.19" evidence="1"/>
<reference evidence="1 2" key="1">
    <citation type="submission" date="2019-08" db="EMBL/GenBank/DDBJ databases">
        <title>Deep-cultivation of Planctomycetes and their phenomic and genomic characterization uncovers novel biology.</title>
        <authorList>
            <person name="Wiegand S."/>
            <person name="Jogler M."/>
            <person name="Boedeker C."/>
            <person name="Pinto D."/>
            <person name="Vollmers J."/>
            <person name="Rivas-Marin E."/>
            <person name="Kohn T."/>
            <person name="Peeters S.H."/>
            <person name="Heuer A."/>
            <person name="Rast P."/>
            <person name="Oberbeckmann S."/>
            <person name="Bunk B."/>
            <person name="Jeske O."/>
            <person name="Meyerdierks A."/>
            <person name="Storesund J.E."/>
            <person name="Kallscheuer N."/>
            <person name="Luecker S."/>
            <person name="Lage O.M."/>
            <person name="Pohl T."/>
            <person name="Merkel B.J."/>
            <person name="Hornburger P."/>
            <person name="Mueller R.-W."/>
            <person name="Bruemmer F."/>
            <person name="Labrenz M."/>
            <person name="Spormann A.M."/>
            <person name="Op den Camp H."/>
            <person name="Overmann J."/>
            <person name="Amann R."/>
            <person name="Jetten M.S.M."/>
            <person name="Mascher T."/>
            <person name="Medema M.H."/>
            <person name="Devos D.P."/>
            <person name="Kaster A.-K."/>
            <person name="Ovreas L."/>
            <person name="Rohde M."/>
            <person name="Galperin M.Y."/>
            <person name="Jogler C."/>
        </authorList>
    </citation>
    <scope>NUCLEOTIDE SEQUENCE [LARGE SCALE GENOMIC DNA]</scope>
    <source>
        <strain evidence="1 2">Pr1d</strain>
    </source>
</reference>
<evidence type="ECO:0000313" key="1">
    <source>
        <dbReference type="EMBL" id="QEG36471.1"/>
    </source>
</evidence>
<gene>
    <name evidence="1" type="primary">cslB_3</name>
    <name evidence="1" type="ORF">Pr1d_37850</name>
</gene>